<dbReference type="EMBL" id="CAEZUQ010000061">
    <property type="protein sequence ID" value="CAB4608082.1"/>
    <property type="molecule type" value="Genomic_DNA"/>
</dbReference>
<keyword evidence="1" id="KW-1133">Transmembrane helix</keyword>
<keyword evidence="1" id="KW-0472">Membrane</keyword>
<dbReference type="CDD" id="cd11614">
    <property type="entry name" value="SAF_CpaB_FlgA_like"/>
    <property type="match status" value="1"/>
</dbReference>
<dbReference type="AlphaFoldDB" id="A0A6J6H308"/>
<gene>
    <name evidence="2" type="ORF">UFOPK1842_00614</name>
</gene>
<sequence>MRKRNIQNVGSINLDNLKDLALKRATAKTYFAIGLLVISLLAAFAITGKANRSVSVWSANGNLASGDLVTSKNIKEIKVFLPTSAARYFSGSSKIINLVATRGVSNGELIPTSALTKNFRGERIRSVPLKIARNDLPGDLLSGQSVDIYLLPLPDLNSQKNRQTELISEGVDVESIDIKSKDMGGDIGIVLKIPESDVMSLLSTLNNSRIVVVRNAL</sequence>
<protein>
    <submittedName>
        <fullName evidence="2">Unannotated protein</fullName>
    </submittedName>
</protein>
<organism evidence="2">
    <name type="scientific">freshwater metagenome</name>
    <dbReference type="NCBI Taxonomy" id="449393"/>
    <lineage>
        <taxon>unclassified sequences</taxon>
        <taxon>metagenomes</taxon>
        <taxon>ecological metagenomes</taxon>
    </lineage>
</organism>
<evidence type="ECO:0000256" key="1">
    <source>
        <dbReference type="SAM" id="Phobius"/>
    </source>
</evidence>
<name>A0A6J6H308_9ZZZZ</name>
<feature type="transmembrane region" description="Helical" evidence="1">
    <location>
        <begin position="30"/>
        <end position="48"/>
    </location>
</feature>
<reference evidence="2" key="1">
    <citation type="submission" date="2020-05" db="EMBL/GenBank/DDBJ databases">
        <authorList>
            <person name="Chiriac C."/>
            <person name="Salcher M."/>
            <person name="Ghai R."/>
            <person name="Kavagutti S V."/>
        </authorList>
    </citation>
    <scope>NUCLEOTIDE SEQUENCE</scope>
</reference>
<accession>A0A6J6H308</accession>
<keyword evidence="1" id="KW-0812">Transmembrane</keyword>
<proteinExistence type="predicted"/>
<evidence type="ECO:0000313" key="2">
    <source>
        <dbReference type="EMBL" id="CAB4608082.1"/>
    </source>
</evidence>